<protein>
    <recommendedName>
        <fullName evidence="3">Leucine-rich repeat-containing N-terminal plant-type domain-containing protein</fullName>
    </recommendedName>
</protein>
<evidence type="ECO:0000259" key="3">
    <source>
        <dbReference type="Pfam" id="PF08263"/>
    </source>
</evidence>
<accession>A0A438FW31</accession>
<evidence type="ECO:0000256" key="2">
    <source>
        <dbReference type="ARBA" id="ARBA00022737"/>
    </source>
</evidence>
<name>A0A438FW31_VITVI</name>
<evidence type="ECO:0000256" key="1">
    <source>
        <dbReference type="ARBA" id="ARBA00022614"/>
    </source>
</evidence>
<evidence type="ECO:0000313" key="5">
    <source>
        <dbReference type="Proteomes" id="UP000288805"/>
    </source>
</evidence>
<evidence type="ECO:0000313" key="4">
    <source>
        <dbReference type="EMBL" id="RVW64149.1"/>
    </source>
</evidence>
<keyword evidence="2" id="KW-0677">Repeat</keyword>
<keyword evidence="1" id="KW-0433">Leucine-rich repeat</keyword>
<feature type="domain" description="Leucine-rich repeat-containing N-terminal plant-type" evidence="3">
    <location>
        <begin position="48"/>
        <end position="83"/>
    </location>
</feature>
<sequence>MRQSNLPLMEMPIFSLRLQWSFLLVNLVICISSFKLESHSSTPTFGNETDKLAFLAFKNYVVDVPNGVLSSWNDSLHFCQWGGYMQSPTSEGHSLEVGGSEFLASYWELNISQRVGLVQHNLHGTIPVILAIYHGCNISI</sequence>
<proteinExistence type="predicted"/>
<organism evidence="4 5">
    <name type="scientific">Vitis vinifera</name>
    <name type="common">Grape</name>
    <dbReference type="NCBI Taxonomy" id="29760"/>
    <lineage>
        <taxon>Eukaryota</taxon>
        <taxon>Viridiplantae</taxon>
        <taxon>Streptophyta</taxon>
        <taxon>Embryophyta</taxon>
        <taxon>Tracheophyta</taxon>
        <taxon>Spermatophyta</taxon>
        <taxon>Magnoliopsida</taxon>
        <taxon>eudicotyledons</taxon>
        <taxon>Gunneridae</taxon>
        <taxon>Pentapetalae</taxon>
        <taxon>rosids</taxon>
        <taxon>Vitales</taxon>
        <taxon>Vitaceae</taxon>
        <taxon>Viteae</taxon>
        <taxon>Vitis</taxon>
    </lineage>
</organism>
<reference evidence="4 5" key="1">
    <citation type="journal article" date="2018" name="PLoS Genet.">
        <title>Population sequencing reveals clonal diversity and ancestral inbreeding in the grapevine cultivar Chardonnay.</title>
        <authorList>
            <person name="Roach M.J."/>
            <person name="Johnson D.L."/>
            <person name="Bohlmann J."/>
            <person name="van Vuuren H.J."/>
            <person name="Jones S.J."/>
            <person name="Pretorius I.S."/>
            <person name="Schmidt S.A."/>
            <person name="Borneman A.R."/>
        </authorList>
    </citation>
    <scope>NUCLEOTIDE SEQUENCE [LARGE SCALE GENOMIC DNA]</scope>
    <source>
        <strain evidence="5">cv. Chardonnay</strain>
        <tissue evidence="4">Leaf</tissue>
    </source>
</reference>
<gene>
    <name evidence="4" type="ORF">CK203_052619</name>
</gene>
<dbReference type="InterPro" id="IPR013210">
    <property type="entry name" value="LRR_N_plant-typ"/>
</dbReference>
<dbReference type="AlphaFoldDB" id="A0A438FW31"/>
<dbReference type="EMBL" id="QGNW01000725">
    <property type="protein sequence ID" value="RVW64149.1"/>
    <property type="molecule type" value="Genomic_DNA"/>
</dbReference>
<dbReference type="Pfam" id="PF08263">
    <property type="entry name" value="LRRNT_2"/>
    <property type="match status" value="1"/>
</dbReference>
<dbReference type="Proteomes" id="UP000288805">
    <property type="component" value="Unassembled WGS sequence"/>
</dbReference>
<comment type="caution">
    <text evidence="4">The sequence shown here is derived from an EMBL/GenBank/DDBJ whole genome shotgun (WGS) entry which is preliminary data.</text>
</comment>